<dbReference type="PANTHER" id="PTHR12053">
    <property type="entry name" value="PROTEASE FAMILY M28 PLASMA GLUTAMATE CARBOXYPEPTIDASE-RELATED"/>
    <property type="match status" value="1"/>
</dbReference>
<evidence type="ECO:0000256" key="10">
    <source>
        <dbReference type="ARBA" id="ARBA00022729"/>
    </source>
</evidence>
<proteinExistence type="predicted"/>
<evidence type="ECO:0000259" key="23">
    <source>
        <dbReference type="Pfam" id="PF04389"/>
    </source>
</evidence>
<evidence type="ECO:0000256" key="9">
    <source>
        <dbReference type="ARBA" id="ARBA00022723"/>
    </source>
</evidence>
<evidence type="ECO:0000256" key="15">
    <source>
        <dbReference type="ARBA" id="ARBA00023049"/>
    </source>
</evidence>
<evidence type="ECO:0000256" key="3">
    <source>
        <dbReference type="ARBA" id="ARBA00004555"/>
    </source>
</evidence>
<feature type="domain" description="Peptidase M28" evidence="23">
    <location>
        <begin position="295"/>
        <end position="514"/>
    </location>
</feature>
<keyword evidence="17" id="KW-0325">Glycoprotein</keyword>
<evidence type="ECO:0000256" key="14">
    <source>
        <dbReference type="ARBA" id="ARBA00023034"/>
    </source>
</evidence>
<accession>A0A7S6ZUU1</accession>
<evidence type="ECO:0000256" key="13">
    <source>
        <dbReference type="ARBA" id="ARBA00022833"/>
    </source>
</evidence>
<keyword evidence="15" id="KW-0482">Metalloprotease</keyword>
<evidence type="ECO:0000256" key="8">
    <source>
        <dbReference type="ARBA" id="ARBA00022670"/>
    </source>
</evidence>
<evidence type="ECO:0000313" key="25">
    <source>
        <dbReference type="Proteomes" id="UP000593932"/>
    </source>
</evidence>
<keyword evidence="18" id="KW-0458">Lysosome</keyword>
<dbReference type="SUPFAM" id="SSF53187">
    <property type="entry name" value="Zn-dependent exopeptidases"/>
    <property type="match status" value="1"/>
</dbReference>
<evidence type="ECO:0000256" key="11">
    <source>
        <dbReference type="ARBA" id="ARBA00022801"/>
    </source>
</evidence>
<dbReference type="Pfam" id="PF04389">
    <property type="entry name" value="Peptidase_M28"/>
    <property type="match status" value="1"/>
</dbReference>
<dbReference type="InterPro" id="IPR039866">
    <property type="entry name" value="CPQ"/>
</dbReference>
<evidence type="ECO:0000256" key="1">
    <source>
        <dbReference type="ARBA" id="ARBA00004240"/>
    </source>
</evidence>
<evidence type="ECO:0000256" key="21">
    <source>
        <dbReference type="SAM" id="MobiDB-lite"/>
    </source>
</evidence>
<evidence type="ECO:0000256" key="4">
    <source>
        <dbReference type="ARBA" id="ARBA00004613"/>
    </source>
</evidence>
<evidence type="ECO:0000256" key="6">
    <source>
        <dbReference type="ARBA" id="ARBA00022525"/>
    </source>
</evidence>
<evidence type="ECO:0000256" key="19">
    <source>
        <dbReference type="ARBA" id="ARBA00025833"/>
    </source>
</evidence>
<evidence type="ECO:0000256" key="2">
    <source>
        <dbReference type="ARBA" id="ARBA00004371"/>
    </source>
</evidence>
<keyword evidence="8" id="KW-0645">Protease</keyword>
<dbReference type="Gene3D" id="3.40.630.10">
    <property type="entry name" value="Zn peptidases"/>
    <property type="match status" value="2"/>
</dbReference>
<feature type="signal peptide" evidence="22">
    <location>
        <begin position="1"/>
        <end position="19"/>
    </location>
</feature>
<gene>
    <name evidence="24" type="ORF">INQ42_02390</name>
</gene>
<dbReference type="EMBL" id="CP063657">
    <property type="protein sequence ID" value="QOW22473.1"/>
    <property type="molecule type" value="Genomic_DNA"/>
</dbReference>
<keyword evidence="9" id="KW-0479">Metal-binding</keyword>
<evidence type="ECO:0000256" key="22">
    <source>
        <dbReference type="SAM" id="SignalP"/>
    </source>
</evidence>
<keyword evidence="16" id="KW-0865">Zymogen</keyword>
<evidence type="ECO:0000256" key="16">
    <source>
        <dbReference type="ARBA" id="ARBA00023145"/>
    </source>
</evidence>
<reference evidence="24 25" key="1">
    <citation type="submission" date="2020-10" db="EMBL/GenBank/DDBJ databases">
        <title>complete genome sequencing of Lysobacter sp. H23M41.</title>
        <authorList>
            <person name="Bae J.-W."/>
            <person name="Lee S.-Y."/>
        </authorList>
    </citation>
    <scope>NUCLEOTIDE SEQUENCE [LARGE SCALE GENOMIC DNA]</scope>
    <source>
        <strain evidence="24 25">H23M41</strain>
    </source>
</reference>
<evidence type="ECO:0000256" key="17">
    <source>
        <dbReference type="ARBA" id="ARBA00023180"/>
    </source>
</evidence>
<name>A0A7S6ZUU1_9GAMM</name>
<keyword evidence="13" id="KW-0862">Zinc</keyword>
<keyword evidence="12" id="KW-0256">Endoplasmic reticulum</keyword>
<comment type="subcellular location">
    <subcellularLocation>
        <location evidence="1">Endoplasmic reticulum</location>
    </subcellularLocation>
    <subcellularLocation>
        <location evidence="3">Golgi apparatus</location>
    </subcellularLocation>
    <subcellularLocation>
        <location evidence="2">Lysosome</location>
    </subcellularLocation>
    <subcellularLocation>
        <location evidence="4">Secreted</location>
    </subcellularLocation>
</comment>
<protein>
    <recommendedName>
        <fullName evidence="5">Carboxypeptidase Q</fullName>
    </recommendedName>
    <alternativeName>
        <fullName evidence="20">Plasma glutamate carboxypeptidase</fullName>
    </alternativeName>
</protein>
<organism evidence="24 25">
    <name type="scientific">Novilysobacter avium</name>
    <dbReference type="NCBI Taxonomy" id="2781023"/>
    <lineage>
        <taxon>Bacteria</taxon>
        <taxon>Pseudomonadati</taxon>
        <taxon>Pseudomonadota</taxon>
        <taxon>Gammaproteobacteria</taxon>
        <taxon>Lysobacterales</taxon>
        <taxon>Lysobacteraceae</taxon>
        <taxon>Novilysobacter</taxon>
    </lineage>
</organism>
<sequence length="534" mass="58767">MIKRCLLVLCLGMSGVAIAQEPVDLDMVGKIRQEAFHRSQVMATFSHLTESIGPRLTNSPQMAEANAWTRSQLTDWGLANVHDEAFEDFGRGWEFSDASVQMLSPRVAPLHALPKAWTPGTNGPVEGEVMLVTIKKTEDLEKYKGKLKGKILLLSEAREYKPGEKPTFHRHDDAGLGELQAFEIPRDKGRDKEDSRAERVRKYTERVALTKATNEFFVAEGVLATLSISGWDNGIIRVGGGGSRKADESVGVPELAMVAEHYNPLVRAVEADRPVKLRVNVAARFTDETDQPGHNTIAEIPGRGRKAGEIVMLGAHMDSWHTGTGAADNAAGVAVMMEAMRILKAVGAQPDRTIRIGLWSGEEQGLIGSRAYVERHLAAYPEPTDPAQKALPGSLRDPTGPLQKKRDYGRFSAYFNMDNGSGRFRGIYAQENLAAVPIFEAWLAPFHDVGATTVSTRNTGSTDHIAFDAVGLPGFQFIQDRLDYFSNVHHSHLDTWDHIQPEDLKQAAAIVASFAWHAATRDEPLPRKPLLEND</sequence>
<evidence type="ECO:0000313" key="24">
    <source>
        <dbReference type="EMBL" id="QOW22473.1"/>
    </source>
</evidence>
<keyword evidence="11" id="KW-0378">Hydrolase</keyword>
<dbReference type="InterPro" id="IPR007484">
    <property type="entry name" value="Peptidase_M28"/>
</dbReference>
<dbReference type="PANTHER" id="PTHR12053:SF3">
    <property type="entry name" value="CARBOXYPEPTIDASE Q"/>
    <property type="match status" value="1"/>
</dbReference>
<evidence type="ECO:0000256" key="18">
    <source>
        <dbReference type="ARBA" id="ARBA00023228"/>
    </source>
</evidence>
<dbReference type="Proteomes" id="UP000593932">
    <property type="component" value="Chromosome"/>
</dbReference>
<evidence type="ECO:0000256" key="7">
    <source>
        <dbReference type="ARBA" id="ARBA00022645"/>
    </source>
</evidence>
<evidence type="ECO:0000256" key="20">
    <source>
        <dbReference type="ARBA" id="ARBA00033328"/>
    </source>
</evidence>
<comment type="subunit">
    <text evidence="19">Homodimer. The monomeric form is inactive while the homodimer is active.</text>
</comment>
<keyword evidence="25" id="KW-1185">Reference proteome</keyword>
<evidence type="ECO:0000256" key="5">
    <source>
        <dbReference type="ARBA" id="ARBA00014116"/>
    </source>
</evidence>
<feature type="chain" id="PRO_5045349659" description="Carboxypeptidase Q" evidence="22">
    <location>
        <begin position="20"/>
        <end position="534"/>
    </location>
</feature>
<keyword evidence="6" id="KW-0964">Secreted</keyword>
<feature type="region of interest" description="Disordered" evidence="21">
    <location>
        <begin position="383"/>
        <end position="405"/>
    </location>
</feature>
<keyword evidence="10 22" id="KW-0732">Signal</keyword>
<keyword evidence="7" id="KW-0121">Carboxypeptidase</keyword>
<evidence type="ECO:0000256" key="12">
    <source>
        <dbReference type="ARBA" id="ARBA00022824"/>
    </source>
</evidence>
<keyword evidence="14" id="KW-0333">Golgi apparatus</keyword>